<protein>
    <recommendedName>
        <fullName evidence="8">Protein Skeletor</fullName>
    </recommendedName>
</protein>
<dbReference type="InterPro" id="IPR052126">
    <property type="entry name" value="Spindle_Org/Thrombomodulin"/>
</dbReference>
<dbReference type="Pfam" id="PF25489">
    <property type="entry name" value="At5g54830"/>
    <property type="match status" value="1"/>
</dbReference>
<feature type="region of interest" description="Disordered" evidence="2">
    <location>
        <begin position="454"/>
        <end position="476"/>
    </location>
</feature>
<feature type="region of interest" description="Disordered" evidence="2">
    <location>
        <begin position="1471"/>
        <end position="1542"/>
    </location>
</feature>
<dbReference type="InterPro" id="IPR005018">
    <property type="entry name" value="DOMON_domain"/>
</dbReference>
<feature type="transmembrane region" description="Helical" evidence="3">
    <location>
        <begin position="942"/>
        <end position="961"/>
    </location>
</feature>
<dbReference type="Pfam" id="PF10517">
    <property type="entry name" value="DM13"/>
    <property type="match status" value="2"/>
</dbReference>
<feature type="transmembrane region" description="Helical" evidence="3">
    <location>
        <begin position="1098"/>
        <end position="1119"/>
    </location>
</feature>
<gene>
    <name evidence="6" type="ORF">DERF_006372</name>
</gene>
<reference evidence="6" key="2">
    <citation type="journal article" date="2022" name="Res Sq">
        <title>Comparative Genomics Reveals Insights into the Divergent Evolution of Astigmatic Mites and Household Pest Adaptations.</title>
        <authorList>
            <person name="Xiong Q."/>
            <person name="Wan A.T.-Y."/>
            <person name="Liu X.-Y."/>
            <person name="Fung C.S.-H."/>
            <person name="Xiao X."/>
            <person name="Malainual N."/>
            <person name="Hou J."/>
            <person name="Wang L."/>
            <person name="Wang M."/>
            <person name="Yang K."/>
            <person name="Cui Y."/>
            <person name="Leung E."/>
            <person name="Nong W."/>
            <person name="Shin S.-K."/>
            <person name="Au S."/>
            <person name="Jeong K.Y."/>
            <person name="Chew F.T."/>
            <person name="Hui J."/>
            <person name="Leung T.F."/>
            <person name="Tungtrongchitr A."/>
            <person name="Zhong N."/>
            <person name="Liu Z."/>
            <person name="Tsui S."/>
        </authorList>
    </citation>
    <scope>NUCLEOTIDE SEQUENCE</scope>
    <source>
        <strain evidence="6">Derf</strain>
        <tissue evidence="6">Whole organism</tissue>
    </source>
</reference>
<evidence type="ECO:0000256" key="2">
    <source>
        <dbReference type="SAM" id="MobiDB-lite"/>
    </source>
</evidence>
<keyword evidence="3" id="KW-1133">Transmembrane helix</keyword>
<evidence type="ECO:0008006" key="8">
    <source>
        <dbReference type="Google" id="ProtNLM"/>
    </source>
</evidence>
<feature type="domain" description="DM13" evidence="5">
    <location>
        <begin position="20"/>
        <end position="126"/>
    </location>
</feature>
<feature type="compositionally biased region" description="Low complexity" evidence="2">
    <location>
        <begin position="1511"/>
        <end position="1534"/>
    </location>
</feature>
<keyword evidence="3" id="KW-0812">Transmembrane</keyword>
<feature type="compositionally biased region" description="Low complexity" evidence="2">
    <location>
        <begin position="454"/>
        <end position="465"/>
    </location>
</feature>
<evidence type="ECO:0000259" key="5">
    <source>
        <dbReference type="PROSITE" id="PS51549"/>
    </source>
</evidence>
<keyword evidence="1" id="KW-0677">Repeat</keyword>
<evidence type="ECO:0000313" key="6">
    <source>
        <dbReference type="EMBL" id="KAH9522814.1"/>
    </source>
</evidence>
<dbReference type="PANTHER" id="PTHR24036">
    <property type="entry name" value="SKELETOR-RELATED"/>
    <property type="match status" value="1"/>
</dbReference>
<feature type="non-terminal residue" evidence="6">
    <location>
        <position position="1580"/>
    </location>
</feature>
<dbReference type="Pfam" id="PF03351">
    <property type="entry name" value="DOMON"/>
    <property type="match status" value="1"/>
</dbReference>
<evidence type="ECO:0000256" key="3">
    <source>
        <dbReference type="SAM" id="Phobius"/>
    </source>
</evidence>
<dbReference type="SMART" id="SM00664">
    <property type="entry name" value="DoH"/>
    <property type="match status" value="1"/>
</dbReference>
<name>A0A922I616_DERFA</name>
<evidence type="ECO:0000256" key="1">
    <source>
        <dbReference type="ARBA" id="ARBA00022737"/>
    </source>
</evidence>
<keyword evidence="7" id="KW-1185">Reference proteome</keyword>
<dbReference type="PANTHER" id="PTHR24036:SF13">
    <property type="entry name" value="PROTEIN SKELETOR, ISOFORMS D_E"/>
    <property type="match status" value="1"/>
</dbReference>
<feature type="domain" description="DM13" evidence="5">
    <location>
        <begin position="135"/>
        <end position="242"/>
    </location>
</feature>
<proteinExistence type="predicted"/>
<feature type="compositionally biased region" description="Polar residues" evidence="2">
    <location>
        <begin position="1490"/>
        <end position="1504"/>
    </location>
</feature>
<feature type="domain" description="DOMON" evidence="4">
    <location>
        <begin position="271"/>
        <end position="403"/>
    </location>
</feature>
<sequence length="1580" mass="175973">VHCQSSSNNGGQLVTDKYYGTPLGPLSPGAATGHVYASDENTIFIKGFNFDGTRNPYSYFQAGSTLLPDGTGFTVADDKGTYNQLGNYQNKDLILKLPDGRTIREIRWFSVWNRNNHLSMGHVTIPVDVDLPRPLELPGLNTLAHGVRSSPMTIVDAQTILIPNFWYDGLGPAAYWWATRGPRQSPQGLRLKDEKGSVRPLRAYHGETVMLMLPDTKTVYDFDWLGIWCEDFQVDFGHVHIPQHVRVPPSPAMLGLKPEAKLNCEVFDDLRGFEMRWILDGDDIVIQLVGRMLPNEYMSIGWPRDDSRSLMIGADALVAWIDASGKGHAKDYYISAKEPCVGQHGVCPDLNHPGATDSITLLHAAVINGFRMITVKRPQLGVDERLDQHIYSDGQQAIIWAYGPLNSRNELSYHTNHQYGNRYLDFARSPKWNCPSPDQALMQQRKWQQLIAAASNSNQTSSSASHTRDARMISESSNVTTADSFTTSATLSPLSVLNATTVDTTRHESTNVQLKPWTIPKIICPKDGILWAQMGPVGGPKRGYQARTGHKGWGVAWYINGLMIPELVLKRGTTYTFWVEGGNDHENNARRHPLYLTTSDEGGFEYKTPDERRMERVMAGVGITPNGTIYPIAEGRSCKWHLTSETNINDIDNTYPTFEDFRKTLALDCDTEGQSARLQFTPDQNTPDLIYYQCYLHRFMGWKIHIVDRCPNEPTTSESKSMPLASSSSSPSRVQVALPLVDHIILPKAKADMSGATMIIKPVKNRLQNLMFQSTKPIATATNMKPLRSSSPILKLRPKFNVVYPASIPQMAVPDFEIERTNNISPLMSSAAVASPGTFMLQNFDNLFDPFMENSKNGVVGGGSNYDSNHRMTFPISVPVLPPGVANPYNSPFLNFHQSSTNPNLVMKKFAWPSLTMKSKSRNKFNNNVFSSLEYGKKCQNFLFLFFFETMSTTILLWLMFNTLMMVAMHQIPIVIHVGGDYSVATNMTGFPYKPIYGLPDHLNCAHELRKEFYECENYAKQSWLITLDEYFYPTQKFCCFVWQQMECEIPVARKCQQQQYSELIEQKTLQMFEQICQSKSFGRSSFFCWFTEDRKDICIIVAIALILMMIVGCIIGCITKRFNSSNIVGGKNLEKIGFPVKTLKQLPPPPPPSSTTTTTVVESTTTAMNMVAKPPVITKTAMPTTVIELGTKGVHGTTTMENIPKLTSSTKTVVKPMVEMVVARPPSATIVKPTITTVGGAESVHGTTLKQTLYSTNTIENIPKPTTSTATVVKPTVEMVPRPPSPHVTTIVEPTVEMVPRPPSPHATTIVEPTVEMVLGRHRRMRQQLPPSPHATTIVEPTVEMVPRPPSPHATTIVEPTVEMVPRPPSPHATTIVEPTVEMMARPLSPPMTTALESVPETIPQFSESDQPRMLTEAEYEEFLSLPEIPLNWNPVLPKVPKVKEPLKQIELSIYSKINRHHVPEIRGWKPSLSTIPEEPPTGKIFGNSPPSSLSPKRSTTTVGGKPGSKLKITSPSKKTISKISGKSPSSSSMVPQQQQNMTEQPITLTYGRGKFVTQITSNVSQLPSAFNFDATKFD</sequence>
<dbReference type="Proteomes" id="UP000790347">
    <property type="component" value="Unassembled WGS sequence"/>
</dbReference>
<dbReference type="InterPro" id="IPR045266">
    <property type="entry name" value="DOH_DOMON"/>
</dbReference>
<dbReference type="PROSITE" id="PS51549">
    <property type="entry name" value="DM13"/>
    <property type="match status" value="2"/>
</dbReference>
<organism evidence="6 7">
    <name type="scientific">Dermatophagoides farinae</name>
    <name type="common">American house dust mite</name>
    <dbReference type="NCBI Taxonomy" id="6954"/>
    <lineage>
        <taxon>Eukaryota</taxon>
        <taxon>Metazoa</taxon>
        <taxon>Ecdysozoa</taxon>
        <taxon>Arthropoda</taxon>
        <taxon>Chelicerata</taxon>
        <taxon>Arachnida</taxon>
        <taxon>Acari</taxon>
        <taxon>Acariformes</taxon>
        <taxon>Sarcoptiformes</taxon>
        <taxon>Astigmata</taxon>
        <taxon>Psoroptidia</taxon>
        <taxon>Analgoidea</taxon>
        <taxon>Pyroglyphidae</taxon>
        <taxon>Dermatophagoidinae</taxon>
        <taxon>Dermatophagoides</taxon>
    </lineage>
</organism>
<dbReference type="InterPro" id="IPR057443">
    <property type="entry name" value="At5g54830-like"/>
</dbReference>
<dbReference type="PROSITE" id="PS50836">
    <property type="entry name" value="DOMON"/>
    <property type="match status" value="1"/>
</dbReference>
<evidence type="ECO:0000313" key="7">
    <source>
        <dbReference type="Proteomes" id="UP000790347"/>
    </source>
</evidence>
<dbReference type="SMART" id="SM00686">
    <property type="entry name" value="DM13"/>
    <property type="match status" value="2"/>
</dbReference>
<dbReference type="InterPro" id="IPR019545">
    <property type="entry name" value="DM13_domain"/>
</dbReference>
<dbReference type="CDD" id="cd09631">
    <property type="entry name" value="DOMON_DOH"/>
    <property type="match status" value="1"/>
</dbReference>
<feature type="non-terminal residue" evidence="6">
    <location>
        <position position="1"/>
    </location>
</feature>
<keyword evidence="3" id="KW-0472">Membrane</keyword>
<reference evidence="6" key="1">
    <citation type="submission" date="2013-05" db="EMBL/GenBank/DDBJ databases">
        <authorList>
            <person name="Yim A.K.Y."/>
            <person name="Chan T.F."/>
            <person name="Ji K.M."/>
            <person name="Liu X.Y."/>
            <person name="Zhou J.W."/>
            <person name="Li R.Q."/>
            <person name="Yang K.Y."/>
            <person name="Li J."/>
            <person name="Li M."/>
            <person name="Law P.T.W."/>
            <person name="Wu Y.L."/>
            <person name="Cai Z.L."/>
            <person name="Qin H."/>
            <person name="Bao Y."/>
            <person name="Leung R.K.K."/>
            <person name="Ng P.K.S."/>
            <person name="Zou J."/>
            <person name="Zhong X.J."/>
            <person name="Ran P.X."/>
            <person name="Zhong N.S."/>
            <person name="Liu Z.G."/>
            <person name="Tsui S.K.W."/>
        </authorList>
    </citation>
    <scope>NUCLEOTIDE SEQUENCE</scope>
    <source>
        <strain evidence="6">Derf</strain>
        <tissue evidence="6">Whole organism</tissue>
    </source>
</reference>
<comment type="caution">
    <text evidence="6">The sequence shown here is derived from an EMBL/GenBank/DDBJ whole genome shotgun (WGS) entry which is preliminary data.</text>
</comment>
<dbReference type="EMBL" id="ASGP02000002">
    <property type="protein sequence ID" value="KAH9522814.1"/>
    <property type="molecule type" value="Genomic_DNA"/>
</dbReference>
<accession>A0A922I616</accession>
<evidence type="ECO:0000259" key="4">
    <source>
        <dbReference type="PROSITE" id="PS50836"/>
    </source>
</evidence>